<dbReference type="Gene3D" id="1.25.10.90">
    <property type="match status" value="1"/>
</dbReference>
<reference evidence="1 2" key="1">
    <citation type="submission" date="2009-04" db="EMBL/GenBank/DDBJ databases">
        <authorList>
            <person name="Sebastian Y."/>
            <person name="Madupu R."/>
            <person name="Durkin A.S."/>
            <person name="Torralba M."/>
            <person name="Methe B."/>
            <person name="Sutton G.G."/>
            <person name="Strausberg R.L."/>
            <person name="Nelson K.E."/>
        </authorList>
    </citation>
    <scope>NUCLEOTIDE SEQUENCE [LARGE SCALE GENOMIC DNA]</scope>
    <source>
        <strain evidence="1 2">60-3</strain>
    </source>
</reference>
<protein>
    <recommendedName>
        <fullName evidence="3">DNA alkylation repair enzyme</fullName>
    </recommendedName>
</protein>
<dbReference type="InterPro" id="IPR016024">
    <property type="entry name" value="ARM-type_fold"/>
</dbReference>
<evidence type="ECO:0008006" key="3">
    <source>
        <dbReference type="Google" id="ProtNLM"/>
    </source>
</evidence>
<gene>
    <name evidence="1" type="ORF">PORUE0001_0430</name>
</gene>
<sequence>MQQSPLEEASALLAQLEQRREPAYADFMALRTKVSSRPESVLGIRMKWLRQAVKQLSCLLTLDEAIALLHERAFAWYEYKIIFGGVIGRLATPNEGLLLLYPLCDGWAVPDYYKELLAGWASRGEVERQILLRSLAEHAHDANPYARRLTIVVWLDLIRHGLATPRAALDHVAPLQHDEAYYVQMAIAWLLAEMTLTGEPFLTEAIRTEITDATVLRMYQQKLRDSLRSNA</sequence>
<dbReference type="Pfam" id="PF08713">
    <property type="entry name" value="DNA_alkylation"/>
    <property type="match status" value="1"/>
</dbReference>
<keyword evidence="2" id="KW-1185">Reference proteome</keyword>
<comment type="caution">
    <text evidence="1">The sequence shown here is derived from an EMBL/GenBank/DDBJ whole genome shotgun (WGS) entry which is preliminary data.</text>
</comment>
<dbReference type="AlphaFoldDB" id="C2MDA9"/>
<evidence type="ECO:0000313" key="2">
    <source>
        <dbReference type="Proteomes" id="UP000003303"/>
    </source>
</evidence>
<dbReference type="OrthoDB" id="9784740at2"/>
<dbReference type="RefSeq" id="WP_007365766.1">
    <property type="nucleotide sequence ID" value="NZ_ACLR01000182.1"/>
</dbReference>
<proteinExistence type="predicted"/>
<dbReference type="InterPro" id="IPR014825">
    <property type="entry name" value="DNA_alkylation"/>
</dbReference>
<evidence type="ECO:0000313" key="1">
    <source>
        <dbReference type="EMBL" id="EEK16325.1"/>
    </source>
</evidence>
<dbReference type="Proteomes" id="UP000003303">
    <property type="component" value="Unassembled WGS sequence"/>
</dbReference>
<accession>C2MDA9</accession>
<organism evidence="1 2">
    <name type="scientific">Porphyromonas uenonis 60-3</name>
    <dbReference type="NCBI Taxonomy" id="596327"/>
    <lineage>
        <taxon>Bacteria</taxon>
        <taxon>Pseudomonadati</taxon>
        <taxon>Bacteroidota</taxon>
        <taxon>Bacteroidia</taxon>
        <taxon>Bacteroidales</taxon>
        <taxon>Porphyromonadaceae</taxon>
        <taxon>Porphyromonas</taxon>
    </lineage>
</organism>
<dbReference type="SUPFAM" id="SSF48371">
    <property type="entry name" value="ARM repeat"/>
    <property type="match status" value="1"/>
</dbReference>
<name>C2MDA9_9PORP</name>
<dbReference type="EMBL" id="ACLR01000182">
    <property type="protein sequence ID" value="EEK16325.1"/>
    <property type="molecule type" value="Genomic_DNA"/>
</dbReference>